<dbReference type="Gene3D" id="2.40.160.10">
    <property type="entry name" value="Porin"/>
    <property type="match status" value="1"/>
</dbReference>
<sequence>MKKNNRSWRLNSHVILFYLLGLGAVLPLEDIAEAKEQQEAKSVVTQDVFGPQLSVGEYATNFGQGWYICPTSQASCNMWNAYKVVNVDPYKNIQYQLGSLNLTFPKGRPTLTSSNGRFSLSLGMLMHYDMGGFLGPDKRYGQDVSGSRDFLRRGRFMVAARYDDFILTVSPDAGEFFNDTYHLFEASLKYVGFKNTVLNVGLLQPPSSMEDTESSNGYELIERPMVSDIVRNISGGEPRLALGGTHWGKKYYISAHVTGERLLTTIKNFQKNQVGGTLRTAIHPVATPDYDLHLGMSASFAFHGNNRKYAIATGPESQIWLSKNYIRTGTIDGVDSVWSIGPEVALRWKRLVVQSEYYRVNLQRVADEITHRPNLHFPGWYISTSYTIFGQPRSYDQKNTVFNAPTGSLFNPAAGEWGALEWVARWSVMDLNSHIHSYSPNGQLLGSYGGKQTAWLTGLNWSPSSHMRIMLNYNHIYASRSYGNSYNLNGRSSNLIVSRLQFTF</sequence>
<dbReference type="Pfam" id="PF07396">
    <property type="entry name" value="Porin_O_P"/>
    <property type="match status" value="1"/>
</dbReference>
<evidence type="ECO:0008006" key="3">
    <source>
        <dbReference type="Google" id="ProtNLM"/>
    </source>
</evidence>
<reference evidence="1 2" key="1">
    <citation type="submission" date="2011-10" db="EMBL/GenBank/DDBJ databases">
        <title>Genome Sequence of Commensalibacter intestini A911, isolated from Drosophila gut.</title>
        <authorList>
            <person name="Lee W.-J."/>
            <person name="Kim E.-K."/>
        </authorList>
    </citation>
    <scope>NUCLEOTIDE SEQUENCE [LARGE SCALE GENOMIC DNA]</scope>
    <source>
        <strain evidence="1 2">A911</strain>
    </source>
</reference>
<protein>
    <recommendedName>
        <fullName evidence="3">Porin O/P polyphosphate-selective</fullName>
    </recommendedName>
</protein>
<dbReference type="EMBL" id="AGFR01000003">
    <property type="protein sequence ID" value="EHD14543.1"/>
    <property type="molecule type" value="Genomic_DNA"/>
</dbReference>
<organism evidence="1 2">
    <name type="scientific">Commensalibacter intestini A911</name>
    <dbReference type="NCBI Taxonomy" id="1088868"/>
    <lineage>
        <taxon>Bacteria</taxon>
        <taxon>Pseudomonadati</taxon>
        <taxon>Pseudomonadota</taxon>
        <taxon>Alphaproteobacteria</taxon>
        <taxon>Acetobacterales</taxon>
        <taxon>Acetobacteraceae</taxon>
    </lineage>
</organism>
<proteinExistence type="predicted"/>
<dbReference type="STRING" id="1088868.CIN_04750"/>
<dbReference type="InterPro" id="IPR023614">
    <property type="entry name" value="Porin_dom_sf"/>
</dbReference>
<dbReference type="InterPro" id="IPR010870">
    <property type="entry name" value="Porin_O/P"/>
</dbReference>
<dbReference type="eggNOG" id="COG3746">
    <property type="taxonomic scope" value="Bacteria"/>
</dbReference>
<gene>
    <name evidence="1" type="ORF">CIN_04750</name>
</gene>
<dbReference type="Proteomes" id="UP000005939">
    <property type="component" value="Unassembled WGS sequence"/>
</dbReference>
<evidence type="ECO:0000313" key="2">
    <source>
        <dbReference type="Proteomes" id="UP000005939"/>
    </source>
</evidence>
<evidence type="ECO:0000313" key="1">
    <source>
        <dbReference type="EMBL" id="EHD14543.1"/>
    </source>
</evidence>
<accession>G6EYF5</accession>
<dbReference type="OrthoDB" id="7217987at2"/>
<dbReference type="RefSeq" id="WP_008853465.1">
    <property type="nucleotide sequence ID" value="NZ_AGFR01000003.1"/>
</dbReference>
<comment type="caution">
    <text evidence="1">The sequence shown here is derived from an EMBL/GenBank/DDBJ whole genome shotgun (WGS) entry which is preliminary data.</text>
</comment>
<dbReference type="AlphaFoldDB" id="G6EYF5"/>
<name>G6EYF5_9PROT</name>